<proteinExistence type="predicted"/>
<evidence type="ECO:0000313" key="1">
    <source>
        <dbReference type="EMBL" id="MCE3050955.1"/>
    </source>
</evidence>
<keyword evidence="2" id="KW-1185">Reference proteome</keyword>
<sequence>MCERYGICKILDFAFNVSEDAFGVISVTQATNRVSINSRDSTLNNMVCSSRDQRVLSSDRELGGALHIRHLH</sequence>
<evidence type="ECO:0000313" key="2">
    <source>
        <dbReference type="Proteomes" id="UP000823775"/>
    </source>
</evidence>
<comment type="caution">
    <text evidence="1">The sequence shown here is derived from an EMBL/GenBank/DDBJ whole genome shotgun (WGS) entry which is preliminary data.</text>
</comment>
<accession>A0ABS8WJH2</accession>
<gene>
    <name evidence="1" type="ORF">HAX54_048590</name>
</gene>
<dbReference type="Proteomes" id="UP000823775">
    <property type="component" value="Unassembled WGS sequence"/>
</dbReference>
<organism evidence="1 2">
    <name type="scientific">Datura stramonium</name>
    <name type="common">Jimsonweed</name>
    <name type="synonym">Common thornapple</name>
    <dbReference type="NCBI Taxonomy" id="4076"/>
    <lineage>
        <taxon>Eukaryota</taxon>
        <taxon>Viridiplantae</taxon>
        <taxon>Streptophyta</taxon>
        <taxon>Embryophyta</taxon>
        <taxon>Tracheophyta</taxon>
        <taxon>Spermatophyta</taxon>
        <taxon>Magnoliopsida</taxon>
        <taxon>eudicotyledons</taxon>
        <taxon>Gunneridae</taxon>
        <taxon>Pentapetalae</taxon>
        <taxon>asterids</taxon>
        <taxon>lamiids</taxon>
        <taxon>Solanales</taxon>
        <taxon>Solanaceae</taxon>
        <taxon>Solanoideae</taxon>
        <taxon>Datureae</taxon>
        <taxon>Datura</taxon>
    </lineage>
</organism>
<protein>
    <submittedName>
        <fullName evidence="1">Uncharacterized protein</fullName>
    </submittedName>
</protein>
<dbReference type="EMBL" id="JACEIK010008037">
    <property type="protein sequence ID" value="MCE3050955.1"/>
    <property type="molecule type" value="Genomic_DNA"/>
</dbReference>
<name>A0ABS8WJH2_DATST</name>
<feature type="non-terminal residue" evidence="1">
    <location>
        <position position="72"/>
    </location>
</feature>
<reference evidence="1 2" key="1">
    <citation type="journal article" date="2021" name="BMC Genomics">
        <title>Datura genome reveals duplications of psychoactive alkaloid biosynthetic genes and high mutation rate following tissue culture.</title>
        <authorList>
            <person name="Rajewski A."/>
            <person name="Carter-House D."/>
            <person name="Stajich J."/>
            <person name="Litt A."/>
        </authorList>
    </citation>
    <scope>NUCLEOTIDE SEQUENCE [LARGE SCALE GENOMIC DNA]</scope>
    <source>
        <strain evidence="1">AR-01</strain>
    </source>
</reference>